<feature type="region of interest" description="Disordered" evidence="1">
    <location>
        <begin position="128"/>
        <end position="152"/>
    </location>
</feature>
<dbReference type="InterPro" id="IPR038821">
    <property type="entry name" value="CLE45-like"/>
</dbReference>
<dbReference type="Proteomes" id="UP001164929">
    <property type="component" value="Chromosome 10"/>
</dbReference>
<gene>
    <name evidence="2" type="ORF">NC653_025722</name>
</gene>
<keyword evidence="3" id="KW-1185">Reference proteome</keyword>
<sequence>MDKSKTNERDAGEQMKKDTWLLKGIYPQEWSITIEGSHSQTCLSSHYSEQKQRTSALLVCFRAETMVFCSRRVLILLICIGFIAVQPHKLYGLTSVEVILRHDRKAHGTLPHSQRSLKDVDMQGMDTKTSAQANKRFDPSQTSKRRARRGSDPIHNRSCIYLEKLRSHIDIGIQDDRYYDQGCTPFHKADNICDSPHNLIKLRDASPLDHPNYQRLSKISSYPSHFRFRVEYYTHTFGLRLNKYHCCRSLNVQDYEQQNICTRIEIQCPSLPQDRGSSWHDWSNSRRISGTRQCINIRKDISLELFKEFVPEHIYRKRHLGIGAENKKDKILE</sequence>
<evidence type="ECO:0000256" key="1">
    <source>
        <dbReference type="SAM" id="MobiDB-lite"/>
    </source>
</evidence>
<dbReference type="PANTHER" id="PTHR36726:SF4">
    <property type="entry name" value="CLAVATA3_ESR (CLE)-RELATED PROTEIN 45"/>
    <property type="match status" value="1"/>
</dbReference>
<name>A0AAD6MCF2_9ROSI</name>
<dbReference type="AlphaFoldDB" id="A0AAD6MCF2"/>
<evidence type="ECO:0000313" key="3">
    <source>
        <dbReference type="Proteomes" id="UP001164929"/>
    </source>
</evidence>
<dbReference type="EMBL" id="JAQIZT010000010">
    <property type="protein sequence ID" value="KAJ6982696.1"/>
    <property type="molecule type" value="Genomic_DNA"/>
</dbReference>
<reference evidence="2" key="1">
    <citation type="journal article" date="2023" name="Mol. Ecol. Resour.">
        <title>Chromosome-level genome assembly of a triploid poplar Populus alba 'Berolinensis'.</title>
        <authorList>
            <person name="Chen S."/>
            <person name="Yu Y."/>
            <person name="Wang X."/>
            <person name="Wang S."/>
            <person name="Zhang T."/>
            <person name="Zhou Y."/>
            <person name="He R."/>
            <person name="Meng N."/>
            <person name="Wang Y."/>
            <person name="Liu W."/>
            <person name="Liu Z."/>
            <person name="Liu J."/>
            <person name="Guo Q."/>
            <person name="Huang H."/>
            <person name="Sederoff R.R."/>
            <person name="Wang G."/>
            <person name="Qu G."/>
            <person name="Chen S."/>
        </authorList>
    </citation>
    <scope>NUCLEOTIDE SEQUENCE</scope>
    <source>
        <strain evidence="2">SC-2020</strain>
    </source>
</reference>
<proteinExistence type="predicted"/>
<protein>
    <submittedName>
        <fullName evidence="2">Uncharacterized protein</fullName>
    </submittedName>
</protein>
<comment type="caution">
    <text evidence="2">The sequence shown here is derived from an EMBL/GenBank/DDBJ whole genome shotgun (WGS) entry which is preliminary data.</text>
</comment>
<dbReference type="PANTHER" id="PTHR36726">
    <property type="entry name" value="CLAVATA3/ESR (CLE)-RELATED PROTEIN 45"/>
    <property type="match status" value="1"/>
</dbReference>
<accession>A0AAD6MCF2</accession>
<organism evidence="2 3">
    <name type="scientific">Populus alba x Populus x berolinensis</name>
    <dbReference type="NCBI Taxonomy" id="444605"/>
    <lineage>
        <taxon>Eukaryota</taxon>
        <taxon>Viridiplantae</taxon>
        <taxon>Streptophyta</taxon>
        <taxon>Embryophyta</taxon>
        <taxon>Tracheophyta</taxon>
        <taxon>Spermatophyta</taxon>
        <taxon>Magnoliopsida</taxon>
        <taxon>eudicotyledons</taxon>
        <taxon>Gunneridae</taxon>
        <taxon>Pentapetalae</taxon>
        <taxon>rosids</taxon>
        <taxon>fabids</taxon>
        <taxon>Malpighiales</taxon>
        <taxon>Salicaceae</taxon>
        <taxon>Saliceae</taxon>
        <taxon>Populus</taxon>
    </lineage>
</organism>
<evidence type="ECO:0000313" key="2">
    <source>
        <dbReference type="EMBL" id="KAJ6982696.1"/>
    </source>
</evidence>